<evidence type="ECO:0000256" key="2">
    <source>
        <dbReference type="ARBA" id="ARBA00022801"/>
    </source>
</evidence>
<accession>A0A3S2PMW4</accession>
<name>A0A3S2PMW4_ORYJA</name>
<dbReference type="Gene3D" id="4.10.400.10">
    <property type="entry name" value="Low-density Lipoprotein Receptor"/>
    <property type="match status" value="4"/>
</dbReference>
<dbReference type="OrthoDB" id="6380398at2759"/>
<dbReference type="CDD" id="cd00112">
    <property type="entry name" value="LDLa"/>
    <property type="match status" value="4"/>
</dbReference>
<keyword evidence="3 6" id="KW-0720">Serine protease</keyword>
<dbReference type="PANTHER" id="PTHR24252">
    <property type="entry name" value="ACROSIN-RELATED"/>
    <property type="match status" value="1"/>
</dbReference>
<dbReference type="PROSITE" id="PS00135">
    <property type="entry name" value="TRYPSIN_SER"/>
    <property type="match status" value="1"/>
</dbReference>
<feature type="disulfide bond" evidence="5">
    <location>
        <begin position="35"/>
        <end position="53"/>
    </location>
</feature>
<dbReference type="SUPFAM" id="SSF50494">
    <property type="entry name" value="Trypsin-like serine proteases"/>
    <property type="match status" value="1"/>
</dbReference>
<evidence type="ECO:0000256" key="6">
    <source>
        <dbReference type="RuleBase" id="RU363034"/>
    </source>
</evidence>
<feature type="disulfide bond" evidence="5">
    <location>
        <begin position="100"/>
        <end position="112"/>
    </location>
</feature>
<dbReference type="InterPro" id="IPR023415">
    <property type="entry name" value="LDLR_class-A_CS"/>
</dbReference>
<dbReference type="Gene3D" id="2.40.10.10">
    <property type="entry name" value="Trypsin-like serine proteases"/>
    <property type="match status" value="2"/>
</dbReference>
<dbReference type="EMBL" id="CM012449">
    <property type="protein sequence ID" value="RVE65155.1"/>
    <property type="molecule type" value="Genomic_DNA"/>
</dbReference>
<feature type="disulfide bond" evidence="5">
    <location>
        <begin position="64"/>
        <end position="76"/>
    </location>
</feature>
<feature type="disulfide bond" evidence="5">
    <location>
        <begin position="119"/>
        <end position="134"/>
    </location>
</feature>
<dbReference type="InterPro" id="IPR033116">
    <property type="entry name" value="TRYPSIN_SER"/>
</dbReference>
<dbReference type="InterPro" id="IPR002172">
    <property type="entry name" value="LDrepeatLR_classA_rpt"/>
</dbReference>
<comment type="caution">
    <text evidence="5">Lacks conserved residue(s) required for the propagation of feature annotation.</text>
</comment>
<dbReference type="CDD" id="cd00190">
    <property type="entry name" value="Tryp_SPc"/>
    <property type="match status" value="1"/>
</dbReference>
<evidence type="ECO:0000256" key="1">
    <source>
        <dbReference type="ARBA" id="ARBA00022670"/>
    </source>
</evidence>
<protein>
    <recommendedName>
        <fullName evidence="7">Peptidase S1 domain-containing protein</fullName>
    </recommendedName>
</protein>
<gene>
    <name evidence="8" type="ORF">OJAV_G00132850</name>
</gene>
<feature type="domain" description="Peptidase S1" evidence="7">
    <location>
        <begin position="189"/>
        <end position="427"/>
    </location>
</feature>
<dbReference type="SMART" id="SM00192">
    <property type="entry name" value="LDLa"/>
    <property type="match status" value="4"/>
</dbReference>
<reference evidence="8 9" key="2">
    <citation type="submission" date="2019-01" db="EMBL/GenBank/DDBJ databases">
        <title>A chromosome length genome reference of the Java medaka (oryzias javanicus).</title>
        <authorList>
            <person name="Herpin A."/>
            <person name="Takehana Y."/>
            <person name="Naruse K."/>
            <person name="Ansai S."/>
            <person name="Kawaguchi M."/>
        </authorList>
    </citation>
    <scope>NUCLEOTIDE SEQUENCE [LARGE SCALE GENOMIC DNA]</scope>
    <source>
        <strain evidence="8">RS831</strain>
        <tissue evidence="8">Whole body</tissue>
    </source>
</reference>
<evidence type="ECO:0000313" key="9">
    <source>
        <dbReference type="Proteomes" id="UP000283210"/>
    </source>
</evidence>
<feature type="disulfide bond" evidence="5">
    <location>
        <begin position="107"/>
        <end position="125"/>
    </location>
</feature>
<dbReference type="PANTHER" id="PTHR24252:SF17">
    <property type="entry name" value="SUPPRESSOR OF TUMORIGENICITY 14 PROTEIN HOMOLOG-RELATED"/>
    <property type="match status" value="1"/>
</dbReference>
<feature type="disulfide bond" evidence="5">
    <location>
        <begin position="47"/>
        <end position="62"/>
    </location>
</feature>
<dbReference type="AlphaFoldDB" id="A0A3S2PMW4"/>
<dbReference type="FunFam" id="2.40.10.10:FF:000003">
    <property type="entry name" value="Transmembrane serine protease 3"/>
    <property type="match status" value="1"/>
</dbReference>
<dbReference type="PRINTS" id="PR00261">
    <property type="entry name" value="LDLRECEPTOR"/>
</dbReference>
<dbReference type="PROSITE" id="PS00134">
    <property type="entry name" value="TRYPSIN_HIS"/>
    <property type="match status" value="1"/>
</dbReference>
<dbReference type="PROSITE" id="PS01209">
    <property type="entry name" value="LDLRA_1"/>
    <property type="match status" value="1"/>
</dbReference>
<dbReference type="Pfam" id="PF00057">
    <property type="entry name" value="Ldl_recept_a"/>
    <property type="match status" value="4"/>
</dbReference>
<dbReference type="SUPFAM" id="SSF57424">
    <property type="entry name" value="LDL receptor-like module"/>
    <property type="match status" value="4"/>
</dbReference>
<proteinExistence type="predicted"/>
<keyword evidence="2 6" id="KW-0378">Hydrolase</keyword>
<keyword evidence="4 5" id="KW-1015">Disulfide bond</keyword>
<dbReference type="GO" id="GO:0004252">
    <property type="term" value="F:serine-type endopeptidase activity"/>
    <property type="evidence" value="ECO:0007669"/>
    <property type="project" value="InterPro"/>
</dbReference>
<evidence type="ECO:0000256" key="3">
    <source>
        <dbReference type="ARBA" id="ARBA00022825"/>
    </source>
</evidence>
<keyword evidence="9" id="KW-1185">Reference proteome</keyword>
<dbReference type="PROSITE" id="PS50240">
    <property type="entry name" value="TRYPSIN_DOM"/>
    <property type="match status" value="1"/>
</dbReference>
<keyword evidence="1 6" id="KW-0645">Protease</keyword>
<feature type="disulfide bond" evidence="5">
    <location>
        <begin position="71"/>
        <end position="89"/>
    </location>
</feature>
<dbReference type="SMART" id="SM00020">
    <property type="entry name" value="Tryp_SPc"/>
    <property type="match status" value="1"/>
</dbReference>
<organism evidence="8 9">
    <name type="scientific">Oryzias javanicus</name>
    <name type="common">Javanese ricefish</name>
    <name type="synonym">Aplocheilus javanicus</name>
    <dbReference type="NCBI Taxonomy" id="123683"/>
    <lineage>
        <taxon>Eukaryota</taxon>
        <taxon>Metazoa</taxon>
        <taxon>Chordata</taxon>
        <taxon>Craniata</taxon>
        <taxon>Vertebrata</taxon>
        <taxon>Euteleostomi</taxon>
        <taxon>Actinopterygii</taxon>
        <taxon>Neopterygii</taxon>
        <taxon>Teleostei</taxon>
        <taxon>Neoteleostei</taxon>
        <taxon>Acanthomorphata</taxon>
        <taxon>Ovalentaria</taxon>
        <taxon>Atherinomorphae</taxon>
        <taxon>Beloniformes</taxon>
        <taxon>Adrianichthyidae</taxon>
        <taxon>Oryziinae</taxon>
        <taxon>Oryzias</taxon>
    </lineage>
</organism>
<evidence type="ECO:0000259" key="7">
    <source>
        <dbReference type="PROSITE" id="PS50240"/>
    </source>
</evidence>
<dbReference type="PROSITE" id="PS50068">
    <property type="entry name" value="LDLRA_2"/>
    <property type="match status" value="4"/>
</dbReference>
<dbReference type="InterPro" id="IPR043504">
    <property type="entry name" value="Peptidase_S1_PA_chymotrypsin"/>
</dbReference>
<feature type="disulfide bond" evidence="5">
    <location>
        <begin position="162"/>
        <end position="177"/>
    </location>
</feature>
<dbReference type="InterPro" id="IPR009003">
    <property type="entry name" value="Peptidase_S1_PA"/>
</dbReference>
<dbReference type="InterPro" id="IPR018114">
    <property type="entry name" value="TRYPSIN_HIS"/>
</dbReference>
<sequence>MTVEFMSDSSYVDMGFSAQYEAVKDLTPCPNQFKCKNQICIKSELRCDGRDDCGDLSDEMNCKCNSTFIQCKNGLCLLPFWKCDGKDDCGDNTDELGCGCDAGQFSCNNKKCLSEKYKCDGRDDCGDGSDELDCPGSAKAICTQSSYRCKNGNCINKVNPECDGIEDCSDGSDEQSCDCGTFKSVRTRVVGGTDTERGEFPWQVSLHIRSSGHACGASLINEKWLVTAAHCVVDPYDSRLLEPSTWEAYLGLKIQKESSSEVQRRSLKQIIPHPNYNYMKYTNDIALMELDRPVAYTEYIKPICLPAPQHIFDVGKQVYVTGWGALREGANQAATVLQKAQVRIINQTVCNTLMGGDITEQMLCAGVLQGGVDACQGDSGGPLSSQEGKRMFLSGVVSWGEGCARKNKPGIYTRVTKLRAWIKERTGV</sequence>
<dbReference type="Proteomes" id="UP000283210">
    <property type="component" value="Chromosome 13"/>
</dbReference>
<reference evidence="8 9" key="1">
    <citation type="submission" date="2018-11" db="EMBL/GenBank/DDBJ databases">
        <authorList>
            <person name="Lopez-Roques C."/>
            <person name="Donnadieu C."/>
            <person name="Bouchez O."/>
            <person name="Klopp C."/>
            <person name="Cabau C."/>
            <person name="Zahm M."/>
        </authorList>
    </citation>
    <scope>NUCLEOTIDE SEQUENCE [LARGE SCALE GENOMIC DNA]</scope>
    <source>
        <strain evidence="8">RS831</strain>
        <tissue evidence="8">Whole body</tissue>
    </source>
</reference>
<evidence type="ECO:0000313" key="8">
    <source>
        <dbReference type="EMBL" id="RVE65155.1"/>
    </source>
</evidence>
<feature type="disulfide bond" evidence="5">
    <location>
        <begin position="83"/>
        <end position="98"/>
    </location>
</feature>
<feature type="disulfide bond" evidence="5">
    <location>
        <begin position="142"/>
        <end position="154"/>
    </location>
</feature>
<evidence type="ECO:0000256" key="4">
    <source>
        <dbReference type="ARBA" id="ARBA00023157"/>
    </source>
</evidence>
<dbReference type="GO" id="GO:0006508">
    <property type="term" value="P:proteolysis"/>
    <property type="evidence" value="ECO:0007669"/>
    <property type="project" value="UniProtKB-KW"/>
</dbReference>
<dbReference type="InterPro" id="IPR036055">
    <property type="entry name" value="LDL_receptor-like_sf"/>
</dbReference>
<dbReference type="Pfam" id="PF00089">
    <property type="entry name" value="Trypsin"/>
    <property type="match status" value="1"/>
</dbReference>
<evidence type="ECO:0000256" key="5">
    <source>
        <dbReference type="PROSITE-ProRule" id="PRU00124"/>
    </source>
</evidence>
<dbReference type="InterPro" id="IPR001254">
    <property type="entry name" value="Trypsin_dom"/>
</dbReference>